<gene>
    <name evidence="10" type="ORF">K469DRAFT_566485</name>
</gene>
<organism evidence="10 11">
    <name type="scientific">Zopfia rhizophila CBS 207.26</name>
    <dbReference type="NCBI Taxonomy" id="1314779"/>
    <lineage>
        <taxon>Eukaryota</taxon>
        <taxon>Fungi</taxon>
        <taxon>Dikarya</taxon>
        <taxon>Ascomycota</taxon>
        <taxon>Pezizomycotina</taxon>
        <taxon>Dothideomycetes</taxon>
        <taxon>Dothideomycetes incertae sedis</taxon>
        <taxon>Zopfiaceae</taxon>
        <taxon>Zopfia</taxon>
    </lineage>
</organism>
<dbReference type="EMBL" id="ML994624">
    <property type="protein sequence ID" value="KAF2188258.1"/>
    <property type="molecule type" value="Genomic_DNA"/>
</dbReference>
<feature type="domain" description="Enoyl reductase (ER)" evidence="9">
    <location>
        <begin position="18"/>
        <end position="349"/>
    </location>
</feature>
<evidence type="ECO:0000256" key="8">
    <source>
        <dbReference type="RuleBase" id="RU361277"/>
    </source>
</evidence>
<dbReference type="Gene3D" id="3.40.50.720">
    <property type="entry name" value="NAD(P)-binding Rossmann-like Domain"/>
    <property type="match status" value="1"/>
</dbReference>
<keyword evidence="4 8" id="KW-0479">Metal-binding</keyword>
<reference evidence="10" key="1">
    <citation type="journal article" date="2020" name="Stud. Mycol.">
        <title>101 Dothideomycetes genomes: a test case for predicting lifestyles and emergence of pathogens.</title>
        <authorList>
            <person name="Haridas S."/>
            <person name="Albert R."/>
            <person name="Binder M."/>
            <person name="Bloem J."/>
            <person name="Labutti K."/>
            <person name="Salamov A."/>
            <person name="Andreopoulos B."/>
            <person name="Baker S."/>
            <person name="Barry K."/>
            <person name="Bills G."/>
            <person name="Bluhm B."/>
            <person name="Cannon C."/>
            <person name="Castanera R."/>
            <person name="Culley D."/>
            <person name="Daum C."/>
            <person name="Ezra D."/>
            <person name="Gonzalez J."/>
            <person name="Henrissat B."/>
            <person name="Kuo A."/>
            <person name="Liang C."/>
            <person name="Lipzen A."/>
            <person name="Lutzoni F."/>
            <person name="Magnuson J."/>
            <person name="Mondo S."/>
            <person name="Nolan M."/>
            <person name="Ohm R."/>
            <person name="Pangilinan J."/>
            <person name="Park H.-J."/>
            <person name="Ramirez L."/>
            <person name="Alfaro M."/>
            <person name="Sun H."/>
            <person name="Tritt A."/>
            <person name="Yoshinaga Y."/>
            <person name="Zwiers L.-H."/>
            <person name="Turgeon B."/>
            <person name="Goodwin S."/>
            <person name="Spatafora J."/>
            <person name="Crous P."/>
            <person name="Grigoriev I."/>
        </authorList>
    </citation>
    <scope>NUCLEOTIDE SEQUENCE</scope>
    <source>
        <strain evidence="10">CBS 207.26</strain>
    </source>
</reference>
<dbReference type="GO" id="GO:0005737">
    <property type="term" value="C:cytoplasm"/>
    <property type="evidence" value="ECO:0007669"/>
    <property type="project" value="TreeGrafter"/>
</dbReference>
<name>A0A6A6ECI5_9PEZI</name>
<dbReference type="InterPro" id="IPR011032">
    <property type="entry name" value="GroES-like_sf"/>
</dbReference>
<evidence type="ECO:0000313" key="11">
    <source>
        <dbReference type="Proteomes" id="UP000800200"/>
    </source>
</evidence>
<dbReference type="PANTHER" id="PTHR42940">
    <property type="entry name" value="ALCOHOL DEHYDROGENASE 1-RELATED"/>
    <property type="match status" value="1"/>
</dbReference>
<dbReference type="InterPro" id="IPR020843">
    <property type="entry name" value="ER"/>
</dbReference>
<comment type="similarity">
    <text evidence="2 8">Belongs to the zinc-containing alcohol dehydrogenase family.</text>
</comment>
<dbReference type="FunFam" id="3.90.180.10:FF:000002">
    <property type="entry name" value="Alcohol dehydrogenase AdhP"/>
    <property type="match status" value="1"/>
</dbReference>
<keyword evidence="5 8" id="KW-0862">Zinc</keyword>
<dbReference type="Proteomes" id="UP000800200">
    <property type="component" value="Unassembled WGS sequence"/>
</dbReference>
<dbReference type="PROSITE" id="PS00059">
    <property type="entry name" value="ADH_ZINC"/>
    <property type="match status" value="1"/>
</dbReference>
<dbReference type="SUPFAM" id="SSF51735">
    <property type="entry name" value="NAD(P)-binding Rossmann-fold domains"/>
    <property type="match status" value="1"/>
</dbReference>
<dbReference type="InterPro" id="IPR013154">
    <property type="entry name" value="ADH-like_N"/>
</dbReference>
<dbReference type="InterPro" id="IPR036291">
    <property type="entry name" value="NAD(P)-bd_dom_sf"/>
</dbReference>
<dbReference type="PANTHER" id="PTHR42940:SF3">
    <property type="entry name" value="ALCOHOL DEHYDROGENASE 1-RELATED"/>
    <property type="match status" value="1"/>
</dbReference>
<keyword evidence="6" id="KW-0560">Oxidoreductase</keyword>
<accession>A0A6A6ECI5</accession>
<dbReference type="SMART" id="SM00829">
    <property type="entry name" value="PKS_ER"/>
    <property type="match status" value="1"/>
</dbReference>
<evidence type="ECO:0000256" key="6">
    <source>
        <dbReference type="ARBA" id="ARBA00023002"/>
    </source>
</evidence>
<evidence type="ECO:0000259" key="9">
    <source>
        <dbReference type="SMART" id="SM00829"/>
    </source>
</evidence>
<dbReference type="FunFam" id="3.40.50.720:FF:000039">
    <property type="entry name" value="Alcohol dehydrogenase AdhP"/>
    <property type="match status" value="1"/>
</dbReference>
<dbReference type="Pfam" id="PF00107">
    <property type="entry name" value="ADH_zinc_N"/>
    <property type="match status" value="1"/>
</dbReference>
<evidence type="ECO:0000256" key="4">
    <source>
        <dbReference type="ARBA" id="ARBA00022723"/>
    </source>
</evidence>
<proteinExistence type="inferred from homology"/>
<protein>
    <recommendedName>
        <fullName evidence="3">alcohol dehydrogenase</fullName>
        <ecNumber evidence="3">1.1.1.1</ecNumber>
    </recommendedName>
</protein>
<dbReference type="GO" id="GO:0004022">
    <property type="term" value="F:alcohol dehydrogenase (NAD+) activity"/>
    <property type="evidence" value="ECO:0007669"/>
    <property type="project" value="UniProtKB-EC"/>
</dbReference>
<dbReference type="CDD" id="cd08297">
    <property type="entry name" value="CAD3"/>
    <property type="match status" value="1"/>
</dbReference>
<dbReference type="InterPro" id="IPR002328">
    <property type="entry name" value="ADH_Zn_CS"/>
</dbReference>
<dbReference type="OrthoDB" id="1879366at2759"/>
<dbReference type="Pfam" id="PF08240">
    <property type="entry name" value="ADH_N"/>
    <property type="match status" value="1"/>
</dbReference>
<sequence length="353" mass="37410">MASQIPTEQWAQVIEKTGGPVQYKKIPVQKPGPDEVLVNIKYSGVCHTDLHAVNGDWPLPTKLPLVGGHEGAGVVVAKGQLVDDIQIGDHAGVKWLNGSCLACDFCQQADEPLCSKALLSGYTVDGSFQQYAIAKAAHVARIPKDVPLDAIAPVLCAGITVYKGLKEAGARPGQSVAIVGAGGGLGSLAQQYAKAMGLRVIAIDTGDEKKKMCLEQLGAESFVDFATSKNVVKDVQAATADGLGPHAVLLVAVNEKPFQQAAEYVRPRGSVVCIGLPAGAYLKAPVFESVIKMISIKGSYVGNRKDSAEAIDFYRRGLIKAPFKVVGLSELQMVYDKMHRGEIAGRYVLDTSK</sequence>
<evidence type="ECO:0000256" key="2">
    <source>
        <dbReference type="ARBA" id="ARBA00008072"/>
    </source>
</evidence>
<comment type="cofactor">
    <cofactor evidence="1 8">
        <name>Zn(2+)</name>
        <dbReference type="ChEBI" id="CHEBI:29105"/>
    </cofactor>
</comment>
<dbReference type="AlphaFoldDB" id="A0A6A6ECI5"/>
<evidence type="ECO:0000256" key="3">
    <source>
        <dbReference type="ARBA" id="ARBA00013190"/>
    </source>
</evidence>
<evidence type="ECO:0000256" key="1">
    <source>
        <dbReference type="ARBA" id="ARBA00001947"/>
    </source>
</evidence>
<keyword evidence="11" id="KW-1185">Reference proteome</keyword>
<dbReference type="Gene3D" id="3.90.180.10">
    <property type="entry name" value="Medium-chain alcohol dehydrogenases, catalytic domain"/>
    <property type="match status" value="1"/>
</dbReference>
<dbReference type="EC" id="1.1.1.1" evidence="3"/>
<evidence type="ECO:0000256" key="5">
    <source>
        <dbReference type="ARBA" id="ARBA00022833"/>
    </source>
</evidence>
<evidence type="ECO:0000313" key="10">
    <source>
        <dbReference type="EMBL" id="KAF2188258.1"/>
    </source>
</evidence>
<evidence type="ECO:0000256" key="7">
    <source>
        <dbReference type="ARBA" id="ARBA00023027"/>
    </source>
</evidence>
<dbReference type="GO" id="GO:0008270">
    <property type="term" value="F:zinc ion binding"/>
    <property type="evidence" value="ECO:0007669"/>
    <property type="project" value="InterPro"/>
</dbReference>
<dbReference type="InterPro" id="IPR013149">
    <property type="entry name" value="ADH-like_C"/>
</dbReference>
<keyword evidence="7" id="KW-0520">NAD</keyword>
<dbReference type="SUPFAM" id="SSF50129">
    <property type="entry name" value="GroES-like"/>
    <property type="match status" value="1"/>
</dbReference>